<name>A0A6M3IKK0_9ZZZZ</name>
<dbReference type="EMBL" id="MT141306">
    <property type="protein sequence ID" value="QJA58056.1"/>
    <property type="molecule type" value="Genomic_DNA"/>
</dbReference>
<protein>
    <submittedName>
        <fullName evidence="1">Uncharacterized protein</fullName>
    </submittedName>
</protein>
<reference evidence="1" key="1">
    <citation type="submission" date="2020-03" db="EMBL/GenBank/DDBJ databases">
        <title>The deep terrestrial virosphere.</title>
        <authorList>
            <person name="Holmfeldt K."/>
            <person name="Nilsson E."/>
            <person name="Simone D."/>
            <person name="Lopez-Fernandez M."/>
            <person name="Wu X."/>
            <person name="de Brujin I."/>
            <person name="Lundin D."/>
            <person name="Andersson A."/>
            <person name="Bertilsson S."/>
            <person name="Dopson M."/>
        </authorList>
    </citation>
    <scope>NUCLEOTIDE SEQUENCE</scope>
    <source>
        <strain evidence="1">MM415B01507</strain>
    </source>
</reference>
<proteinExistence type="predicted"/>
<organism evidence="1">
    <name type="scientific">viral metagenome</name>
    <dbReference type="NCBI Taxonomy" id="1070528"/>
    <lineage>
        <taxon>unclassified sequences</taxon>
        <taxon>metagenomes</taxon>
        <taxon>organismal metagenomes</taxon>
    </lineage>
</organism>
<dbReference type="AlphaFoldDB" id="A0A6M3IKK0"/>
<evidence type="ECO:0000313" key="1">
    <source>
        <dbReference type="EMBL" id="QJA58056.1"/>
    </source>
</evidence>
<gene>
    <name evidence="1" type="ORF">MM415B01507_0005</name>
</gene>
<sequence>MNKKILNILTACFLVMAVTGTLWAVDSSDLRFRYGITATPAEINQIDGVTFGGASQGDPIVNGQKNETIFNAEIVLLCKEYMMTSGHLSWLTSMGNSVAFSGTSAIQFNFPTITSGVSGYRLLLKKVEGDGAIALRSACVAYGTSSTTDYLEYPSGTTNVTTHSAINEDGEWLEYQAHYSGATNYWLLIHDGTNNLVSKKAYDSNGISLYEDSGTTRWYLSDAGKWTGRIVQALDSNGIEFYESSGTTKAITIEADGDVALIGVLKPKVVTPSWTAGSGFVLAITKQGQIFEINRGGGIADKGTAHAGVTVVLPTPIADLFGVAVNIRATDSGTSPITFFVNGSTTIGKSGVTETYQIIVPDAMGDNVTLRACGAASSGVSWYIESYYIQ</sequence>
<accession>A0A6M3IKK0</accession>